<dbReference type="GeneID" id="115813876"/>
<sequence>MGGRESTTRKVSFGLDEEEKVTVLQGIKLSEDVLQRMREPSQPSDTQPPPKTESPKPDPGPPRPSPAEMQEELRRRFEREQARVREELARIAQRERDALPDDMSPAVLREKAKTREQLEKAQVLSKQLERKDAELKHLAAFYKEQLQLMEKKNMEHYQQASQMYNEAATKAEVHIKPRPTVPICPELQAQVLSCYKENRHQSLHCSELAKEYIHCIHSAKKNLMVNHG</sequence>
<evidence type="ECO:0000313" key="13">
    <source>
        <dbReference type="RefSeq" id="XP_030632406.1"/>
    </source>
</evidence>
<proteinExistence type="inferred from homology"/>
<dbReference type="Proteomes" id="UP000504632">
    <property type="component" value="Chromosome 6"/>
</dbReference>
<evidence type="ECO:0000256" key="6">
    <source>
        <dbReference type="ARBA" id="ARBA00023136"/>
    </source>
</evidence>
<evidence type="ECO:0000256" key="1">
    <source>
        <dbReference type="ARBA" id="ARBA00002689"/>
    </source>
</evidence>
<dbReference type="CTD" id="492522"/>
<evidence type="ECO:0000256" key="7">
    <source>
        <dbReference type="ARBA" id="ARBA00023157"/>
    </source>
</evidence>
<dbReference type="InterPro" id="IPR042860">
    <property type="entry name" value="MIC25"/>
</dbReference>
<gene>
    <name evidence="13" type="primary">chchd6b</name>
</gene>
<protein>
    <submittedName>
        <fullName evidence="13">Coiled-coil-helix-coiled-coil-helix domain containing 6b</fullName>
    </submittedName>
</protein>
<dbReference type="GO" id="GO:0061617">
    <property type="term" value="C:MICOS complex"/>
    <property type="evidence" value="ECO:0007669"/>
    <property type="project" value="InterPro"/>
</dbReference>
<evidence type="ECO:0000313" key="12">
    <source>
        <dbReference type="Proteomes" id="UP000504632"/>
    </source>
</evidence>
<dbReference type="PROSITE" id="PS51808">
    <property type="entry name" value="CHCH"/>
    <property type="match status" value="1"/>
</dbReference>
<keyword evidence="7" id="KW-1015">Disulfide bond</keyword>
<keyword evidence="6" id="KW-0472">Membrane</keyword>
<dbReference type="AlphaFoldDB" id="A0A6J2VMF4"/>
<keyword evidence="12" id="KW-1185">Reference proteome</keyword>
<comment type="similarity">
    <text evidence="10">Belongs to the MICOS complex subunit Mic19 family. Metazoan Mic25 subfamily.</text>
</comment>
<keyword evidence="2" id="KW-0519">Myristate</keyword>
<evidence type="ECO:0000256" key="9">
    <source>
        <dbReference type="ARBA" id="ARBA00034476"/>
    </source>
</evidence>
<keyword evidence="8" id="KW-0449">Lipoprotein</keyword>
<evidence type="ECO:0000256" key="3">
    <source>
        <dbReference type="ARBA" id="ARBA00022792"/>
    </source>
</evidence>
<evidence type="ECO:0000256" key="2">
    <source>
        <dbReference type="ARBA" id="ARBA00022707"/>
    </source>
</evidence>
<comment type="function">
    <text evidence="1">Component of the MICOS complex, a large protein complex of the mitochondrial inner membrane that plays crucial roles in the maintenance of crista junctions, inner membrane architecture, and formation of contact sites to the outer membrane.</text>
</comment>
<feature type="compositionally biased region" description="Pro residues" evidence="11">
    <location>
        <begin position="46"/>
        <end position="65"/>
    </location>
</feature>
<accession>A0A6J2VMF4</accession>
<evidence type="ECO:0000256" key="8">
    <source>
        <dbReference type="ARBA" id="ARBA00023288"/>
    </source>
</evidence>
<dbReference type="InterPro" id="IPR007964">
    <property type="entry name" value="MIC19/MIC25"/>
</dbReference>
<dbReference type="PANTHER" id="PTHR47609">
    <property type="entry name" value="MICOS COMPLEX SUBUNIT MIC25"/>
    <property type="match status" value="1"/>
</dbReference>
<keyword evidence="3" id="KW-0999">Mitochondrion inner membrane</keyword>
<keyword evidence="5" id="KW-0496">Mitochondrion</keyword>
<evidence type="ECO:0000256" key="10">
    <source>
        <dbReference type="ARBA" id="ARBA00034480"/>
    </source>
</evidence>
<dbReference type="RefSeq" id="XP_030632406.1">
    <property type="nucleotide sequence ID" value="XM_030776546.1"/>
</dbReference>
<name>A0A6J2VMF4_CHACN</name>
<reference evidence="13" key="1">
    <citation type="submission" date="2025-08" db="UniProtKB">
        <authorList>
            <consortium name="RefSeq"/>
        </authorList>
    </citation>
    <scope>IDENTIFICATION</scope>
</reference>
<dbReference type="Pfam" id="PF05300">
    <property type="entry name" value="MIC19_MIC25"/>
    <property type="match status" value="1"/>
</dbReference>
<organism evidence="12 13">
    <name type="scientific">Chanos chanos</name>
    <name type="common">Milkfish</name>
    <name type="synonym">Mugil chanos</name>
    <dbReference type="NCBI Taxonomy" id="29144"/>
    <lineage>
        <taxon>Eukaryota</taxon>
        <taxon>Metazoa</taxon>
        <taxon>Chordata</taxon>
        <taxon>Craniata</taxon>
        <taxon>Vertebrata</taxon>
        <taxon>Euteleostomi</taxon>
        <taxon>Actinopterygii</taxon>
        <taxon>Neopterygii</taxon>
        <taxon>Teleostei</taxon>
        <taxon>Ostariophysi</taxon>
        <taxon>Gonorynchiformes</taxon>
        <taxon>Chanidae</taxon>
        <taxon>Chanos</taxon>
    </lineage>
</organism>
<dbReference type="InParanoid" id="A0A6J2VMF4"/>
<evidence type="ECO:0000256" key="11">
    <source>
        <dbReference type="SAM" id="MobiDB-lite"/>
    </source>
</evidence>
<dbReference type="OrthoDB" id="70030at2759"/>
<evidence type="ECO:0000256" key="5">
    <source>
        <dbReference type="ARBA" id="ARBA00023128"/>
    </source>
</evidence>
<evidence type="ECO:0000256" key="4">
    <source>
        <dbReference type="ARBA" id="ARBA00023054"/>
    </source>
</evidence>
<keyword evidence="4" id="KW-0175">Coiled coil</keyword>
<dbReference type="PANTHER" id="PTHR47609:SF1">
    <property type="entry name" value="MICOS COMPLEX SUBUNIT MIC25"/>
    <property type="match status" value="1"/>
</dbReference>
<comment type="subcellular location">
    <subcellularLocation>
        <location evidence="9">Mitochondrion inner membrane</location>
        <topology evidence="9">Lipid-anchor</topology>
    </subcellularLocation>
</comment>
<feature type="compositionally biased region" description="Basic and acidic residues" evidence="11">
    <location>
        <begin position="71"/>
        <end position="80"/>
    </location>
</feature>
<feature type="region of interest" description="Disordered" evidence="11">
    <location>
        <begin position="31"/>
        <end position="80"/>
    </location>
</feature>